<protein>
    <recommendedName>
        <fullName evidence="2">Death domain-containing protein</fullName>
    </recommendedName>
</protein>
<dbReference type="Gene3D" id="1.10.533.10">
    <property type="entry name" value="Death Domain, Fas"/>
    <property type="match status" value="1"/>
</dbReference>
<dbReference type="Pfam" id="PF19011">
    <property type="entry name" value="DUF5740"/>
    <property type="match status" value="1"/>
</dbReference>
<evidence type="ECO:0000313" key="4">
    <source>
        <dbReference type="Proteomes" id="UP000321570"/>
    </source>
</evidence>
<feature type="region of interest" description="Disordered" evidence="1">
    <location>
        <begin position="399"/>
        <end position="431"/>
    </location>
</feature>
<reference evidence="3 4" key="1">
    <citation type="submission" date="2019-07" db="EMBL/GenBank/DDBJ databases">
        <authorList>
            <person name="Jastrzebski P J."/>
            <person name="Paukszto L."/>
            <person name="Jastrzebski P J."/>
        </authorList>
    </citation>
    <scope>NUCLEOTIDE SEQUENCE [LARGE SCALE GENOMIC DNA]</scope>
    <source>
        <strain evidence="3 4">WMS-il1</strain>
    </source>
</reference>
<evidence type="ECO:0000313" key="3">
    <source>
        <dbReference type="EMBL" id="VUZ47927.1"/>
    </source>
</evidence>
<dbReference type="InterPro" id="IPR011029">
    <property type="entry name" value="DEATH-like_dom_sf"/>
</dbReference>
<sequence>MVESAKINFDFTHQISFIASPLTVWRLAACTAIWAGNKELQIAHETTKFDLEDIESRLSGRSDKEDAELAETRAKDDADGLTVVEEERQYELEAAERARVESEINIEGQLNPEEIALSERPAPKDWVKYVYTTRVGDNERVICYVRAPADCLISDDRLICTFGSFDAEWPNLPGNAEVIANFVCIRPKHPKLICILPDEPWIIGIPHTYSKNPTREVVVYAMESSDAGIDNRLSKRILYENDDLEPFQTTWLDMPTSDVVNEDSHYLEFKLPRLTVPLTFAPAVRIRRDSGEIGKAGGKITSLVDKRVTFNIPPGGLKIDCTYSIQVQPINQHHAQILRDQNWSFMSQFTSCSALVTLTGPKKILFKNALITLPLTENNPSNQVIILSNASMPDAFLGRKKEENSEEDSEQREVNVEEKEEGSEGTVSHKGLDPFQSSLLLPKLLAGSNSSHSVVTLMWAGLENSDWKIWKNIEFVDTKNADVCCFSINRIVPRKFMAIETRTAVENECLIPMAQILERSISQRIVYACLRQKNEDPGKVCFALCLIEDLEKTLAQMASKGYTEGAKPIGPLFVYERQRFDINLKGNIRLKNDTLKMEKENLKMKMTFNSALPNEYMIEVKESDPSAQVSCQNYRGFVEMSYMNLVRVPNRRDRTKGRFITELQTVVLCQLLITLPKRESEADIDKTVISYQFEANDGITDESLKQIAGKLSDDSWRYLGAALNLSRTQLQAIGGRAEYLGKNKTLMMLRSWIKHLPLKEDRSDILSRALTTIGRTDLIANLHFSDVKERITTESVSSQNSPVSAEVKQ</sequence>
<dbReference type="AlphaFoldDB" id="A0A564YKV6"/>
<accession>A0A564YKV6</accession>
<name>A0A564YKV6_HYMDI</name>
<organism evidence="3 4">
    <name type="scientific">Hymenolepis diminuta</name>
    <name type="common">Rat tapeworm</name>
    <dbReference type="NCBI Taxonomy" id="6216"/>
    <lineage>
        <taxon>Eukaryota</taxon>
        <taxon>Metazoa</taxon>
        <taxon>Spiralia</taxon>
        <taxon>Lophotrochozoa</taxon>
        <taxon>Platyhelminthes</taxon>
        <taxon>Cestoda</taxon>
        <taxon>Eucestoda</taxon>
        <taxon>Cyclophyllidea</taxon>
        <taxon>Hymenolepididae</taxon>
        <taxon>Hymenolepis</taxon>
    </lineage>
</organism>
<dbReference type="InterPro" id="IPR000488">
    <property type="entry name" value="Death_dom"/>
</dbReference>
<evidence type="ECO:0000259" key="2">
    <source>
        <dbReference type="PROSITE" id="PS50017"/>
    </source>
</evidence>
<evidence type="ECO:0000256" key="1">
    <source>
        <dbReference type="SAM" id="MobiDB-lite"/>
    </source>
</evidence>
<feature type="domain" description="Death" evidence="2">
    <location>
        <begin position="701"/>
        <end position="786"/>
    </location>
</feature>
<dbReference type="Gene3D" id="2.60.220.30">
    <property type="match status" value="1"/>
</dbReference>
<dbReference type="InterPro" id="IPR043801">
    <property type="entry name" value="DUF5740"/>
</dbReference>
<dbReference type="SUPFAM" id="SSF47986">
    <property type="entry name" value="DEATH domain"/>
    <property type="match status" value="1"/>
</dbReference>
<dbReference type="EMBL" id="CABIJS010000256">
    <property type="protein sequence ID" value="VUZ47927.1"/>
    <property type="molecule type" value="Genomic_DNA"/>
</dbReference>
<dbReference type="PANTHER" id="PTHR28336">
    <property type="entry name" value="BA1-643"/>
    <property type="match status" value="1"/>
</dbReference>
<dbReference type="PANTHER" id="PTHR28336:SF3">
    <property type="entry name" value="CHROMOSOME 11 C6ORF62 HOMOLOG"/>
    <property type="match status" value="1"/>
</dbReference>
<gene>
    <name evidence="3" type="ORF">WMSIL1_LOCUS7405</name>
</gene>
<keyword evidence="4" id="KW-1185">Reference proteome</keyword>
<dbReference type="PROSITE" id="PS50017">
    <property type="entry name" value="DEATH_DOMAIN"/>
    <property type="match status" value="1"/>
</dbReference>
<dbReference type="Proteomes" id="UP000321570">
    <property type="component" value="Unassembled WGS sequence"/>
</dbReference>
<proteinExistence type="predicted"/>
<dbReference type="Pfam" id="PF00531">
    <property type="entry name" value="Death"/>
    <property type="match status" value="1"/>
</dbReference>
<dbReference type="GO" id="GO:0007165">
    <property type="term" value="P:signal transduction"/>
    <property type="evidence" value="ECO:0007669"/>
    <property type="project" value="InterPro"/>
</dbReference>